<dbReference type="VEuPathDB" id="AmoebaDB:EDI_023920"/>
<proteinExistence type="predicted"/>
<accession>B0EHB5</accession>
<evidence type="ECO:0000313" key="1">
    <source>
        <dbReference type="EMBL" id="EDR26108.1"/>
    </source>
</evidence>
<name>B0EHB5_ENTDS</name>
<organism evidence="2">
    <name type="scientific">Entamoeba dispar (strain ATCC PRA-260 / SAW760)</name>
    <dbReference type="NCBI Taxonomy" id="370354"/>
    <lineage>
        <taxon>Eukaryota</taxon>
        <taxon>Amoebozoa</taxon>
        <taxon>Evosea</taxon>
        <taxon>Archamoebae</taxon>
        <taxon>Mastigamoebida</taxon>
        <taxon>Entamoebidae</taxon>
        <taxon>Entamoeba</taxon>
    </lineage>
</organism>
<dbReference type="AlphaFoldDB" id="B0EHB5"/>
<dbReference type="Proteomes" id="UP000008076">
    <property type="component" value="Unassembled WGS sequence"/>
</dbReference>
<dbReference type="KEGG" id="edi:EDI_023920"/>
<gene>
    <name evidence="1" type="ORF">EDI_023920</name>
</gene>
<dbReference type="OrthoDB" id="26077at2759"/>
<dbReference type="EMBL" id="DS549293">
    <property type="protein sequence ID" value="EDR26108.1"/>
    <property type="molecule type" value="Genomic_DNA"/>
</dbReference>
<dbReference type="OMA" id="NKSLSHM"/>
<evidence type="ECO:0000313" key="2">
    <source>
        <dbReference type="Proteomes" id="UP000008076"/>
    </source>
</evidence>
<dbReference type="RefSeq" id="XP_001737599.1">
    <property type="nucleotide sequence ID" value="XM_001737547.1"/>
</dbReference>
<sequence length="629" mass="75080">MKAVGRDYIDNSVKTPFEQLIRDMERNNTNIVYKVKSDIYHIHLENISTNHPFFHCSNYIKITVEERVGDELMRLILAAGKQAFPQSIIFVETVEIIIGTGPQGKMFISEGSRNGFSYNSLKEFEETMYGIGNELEYETTHKYYINNPPLNDNKMCYCRGLNYFNKIYLEAHVSNSDEFLFTSSSQWKIIIDGETEIPPMYSTKFQHISNMLSEANKRDIKEMYLHKKYHTKLSFISFLCEKFDFEEIKREKMIPYNSIFSLYCQYAVYHCHDLLEHRNLYHNFIEIIKEYITINHIYGCGSLPKKEYPKIYNILCAINYVLEISNDQIERDNDELLEIGFDFSQPSEKDLQIILVKDTRYYLTLHQQNHPTLEQFLEWYKTMRKQYNETHPSPFLNRVIYSDDILARYFEVCQGNLMDVIPHHFIEVQEELEKLLNVLESISPQQYFFDYLQTLLLTTPLLLTHSNTVFNPSQICHSYFNREACDLSYDIRRELERNIISDNNLEEAFNNKINNESNKSLSHMLEWFNSFEKRYFAFIDIEKRLPNFDIVNIINKLFQMKSSDEHYIHYEIKTTLSEGIELFTNLGWTPEKVPNELEWTIHYQNDIRDEKAYYIKNQKEVRFSLEWID</sequence>
<reference evidence="2" key="1">
    <citation type="submission" date="2007-12" db="EMBL/GenBank/DDBJ databases">
        <title>Annotation of Entamoeba dispar SAW760.</title>
        <authorList>
            <person name="Lorenzi H."/>
            <person name="Inman J."/>
            <person name="Schobel S."/>
            <person name="Amedeo P."/>
            <person name="Caler E."/>
        </authorList>
    </citation>
    <scope>NUCLEOTIDE SEQUENCE [LARGE SCALE GENOMIC DNA]</scope>
    <source>
        <strain evidence="2">ATCC PRA-260 / SAW760</strain>
    </source>
</reference>
<dbReference type="eggNOG" id="ENOG502RFK5">
    <property type="taxonomic scope" value="Eukaryota"/>
</dbReference>
<keyword evidence="2" id="KW-1185">Reference proteome</keyword>
<protein>
    <submittedName>
        <fullName evidence="1">Uncharacterized protein</fullName>
    </submittedName>
</protein>
<dbReference type="GeneID" id="5882647"/>